<protein>
    <submittedName>
        <fullName evidence="2">Uncharacterized protein</fullName>
    </submittedName>
</protein>
<gene>
    <name evidence="2" type="ORF">LCGC14_0202750</name>
</gene>
<feature type="compositionally biased region" description="Low complexity" evidence="1">
    <location>
        <begin position="96"/>
        <end position="122"/>
    </location>
</feature>
<proteinExistence type="predicted"/>
<comment type="caution">
    <text evidence="2">The sequence shown here is derived from an EMBL/GenBank/DDBJ whole genome shotgun (WGS) entry which is preliminary data.</text>
</comment>
<dbReference type="AlphaFoldDB" id="A0A0F9X2F5"/>
<accession>A0A0F9X2F5</accession>
<dbReference type="EMBL" id="LAZR01000090">
    <property type="protein sequence ID" value="KKN92976.1"/>
    <property type="molecule type" value="Genomic_DNA"/>
</dbReference>
<name>A0A0F9X2F5_9ZZZZ</name>
<feature type="region of interest" description="Disordered" evidence="1">
    <location>
        <begin position="95"/>
        <end position="131"/>
    </location>
</feature>
<evidence type="ECO:0000313" key="2">
    <source>
        <dbReference type="EMBL" id="KKN92976.1"/>
    </source>
</evidence>
<evidence type="ECO:0000256" key="1">
    <source>
        <dbReference type="SAM" id="MobiDB-lite"/>
    </source>
</evidence>
<organism evidence="2">
    <name type="scientific">marine sediment metagenome</name>
    <dbReference type="NCBI Taxonomy" id="412755"/>
    <lineage>
        <taxon>unclassified sequences</taxon>
        <taxon>metagenomes</taxon>
        <taxon>ecological metagenomes</taxon>
    </lineage>
</organism>
<reference evidence="2" key="1">
    <citation type="journal article" date="2015" name="Nature">
        <title>Complex archaea that bridge the gap between prokaryotes and eukaryotes.</title>
        <authorList>
            <person name="Spang A."/>
            <person name="Saw J.H."/>
            <person name="Jorgensen S.L."/>
            <person name="Zaremba-Niedzwiedzka K."/>
            <person name="Martijn J."/>
            <person name="Lind A.E."/>
            <person name="van Eijk R."/>
            <person name="Schleper C."/>
            <person name="Guy L."/>
            <person name="Ettema T.J."/>
        </authorList>
    </citation>
    <scope>NUCLEOTIDE SEQUENCE</scope>
</reference>
<sequence length="131" mass="13687">MTDSIQLAPPNSLFFLSDIEDDGTGPEFVPDRLILSTPSCISIGCLAFVDGKTTLTLAPSTELDLKLPPAFTGFLKTPNRGVRISTVEHPSLLRLTTGTVSSKSESGSIGPSSRTALSSGSERPPESPSPA</sequence>